<dbReference type="HOGENOM" id="CLU_000604_1_15_12"/>
<dbReference type="GO" id="GO:0005524">
    <property type="term" value="F:ATP binding"/>
    <property type="evidence" value="ECO:0007669"/>
    <property type="project" value="InterPro"/>
</dbReference>
<keyword evidence="1" id="KW-0813">Transport</keyword>
<dbReference type="Pfam" id="PF00005">
    <property type="entry name" value="ABC_tran"/>
    <property type="match status" value="1"/>
</dbReference>
<proteinExistence type="predicted"/>
<protein>
    <recommendedName>
        <fullName evidence="3">ABC transporter domain-containing protein</fullName>
    </recommendedName>
</protein>
<dbReference type="SUPFAM" id="SSF52540">
    <property type="entry name" value="P-loop containing nucleoside triphosphate hydrolases"/>
    <property type="match status" value="1"/>
</dbReference>
<dbReference type="GO" id="GO:0016887">
    <property type="term" value="F:ATP hydrolysis activity"/>
    <property type="evidence" value="ECO:0007669"/>
    <property type="project" value="InterPro"/>
</dbReference>
<evidence type="ECO:0000256" key="1">
    <source>
        <dbReference type="ARBA" id="ARBA00022448"/>
    </source>
</evidence>
<dbReference type="GO" id="GO:0140359">
    <property type="term" value="F:ABC-type transporter activity"/>
    <property type="evidence" value="ECO:0007669"/>
    <property type="project" value="InterPro"/>
</dbReference>
<evidence type="ECO:0000313" key="4">
    <source>
        <dbReference type="EMBL" id="EPF47547.1"/>
    </source>
</evidence>
<dbReference type="InterPro" id="IPR026082">
    <property type="entry name" value="ABCA"/>
</dbReference>
<evidence type="ECO:0000259" key="3">
    <source>
        <dbReference type="Pfam" id="PF00005"/>
    </source>
</evidence>
<name>S3LSX1_9SPIR</name>
<dbReference type="PANTHER" id="PTHR19229">
    <property type="entry name" value="ATP-BINDING CASSETTE TRANSPORTER SUBFAMILY A ABCA"/>
    <property type="match status" value="1"/>
</dbReference>
<evidence type="ECO:0000313" key="5">
    <source>
        <dbReference type="Proteomes" id="UP000014605"/>
    </source>
</evidence>
<dbReference type="RefSeq" id="WP_016518025.1">
    <property type="nucleotide sequence ID" value="NZ_KE332512.1"/>
</dbReference>
<dbReference type="Proteomes" id="UP000014605">
    <property type="component" value="Unassembled WGS sequence"/>
</dbReference>
<dbReference type="EMBL" id="ATFC01000002">
    <property type="protein sequence ID" value="EPF47547.1"/>
    <property type="molecule type" value="Genomic_DNA"/>
</dbReference>
<dbReference type="GeneID" id="301460652"/>
<organism evidence="4 5">
    <name type="scientific">Treponema vincentii F0403</name>
    <dbReference type="NCBI Taxonomy" id="1125702"/>
    <lineage>
        <taxon>Bacteria</taxon>
        <taxon>Pseudomonadati</taxon>
        <taxon>Spirochaetota</taxon>
        <taxon>Spirochaetia</taxon>
        <taxon>Spirochaetales</taxon>
        <taxon>Treponemataceae</taxon>
        <taxon>Treponema</taxon>
    </lineage>
</organism>
<dbReference type="PANTHER" id="PTHR19229:SF36">
    <property type="entry name" value="ATP-BINDING CASSETTE SUB-FAMILY A MEMBER 2"/>
    <property type="match status" value="1"/>
</dbReference>
<keyword evidence="2" id="KW-0677">Repeat</keyword>
<dbReference type="InterPro" id="IPR003439">
    <property type="entry name" value="ABC_transporter-like_ATP-bd"/>
</dbReference>
<evidence type="ECO:0000256" key="2">
    <source>
        <dbReference type="ARBA" id="ARBA00022737"/>
    </source>
</evidence>
<reference evidence="4 5" key="1">
    <citation type="submission" date="2013-04" db="EMBL/GenBank/DDBJ databases">
        <title>The Genome Sequence of Treponema vincentii F0403.</title>
        <authorList>
            <consortium name="The Broad Institute Genomics Platform"/>
            <person name="Earl A."/>
            <person name="Ward D."/>
            <person name="Feldgarden M."/>
            <person name="Gevers D."/>
            <person name="Leonetti C."/>
            <person name="Izard J."/>
            <person name="Walker B."/>
            <person name="Young S."/>
            <person name="Zeng Q."/>
            <person name="Gargeya S."/>
            <person name="Fitzgerald M."/>
            <person name="Haas B."/>
            <person name="Abouelleil A."/>
            <person name="Allen A.W."/>
            <person name="Alvarado L."/>
            <person name="Arachchi H.M."/>
            <person name="Berlin A.M."/>
            <person name="Chapman S.B."/>
            <person name="Gainer-Dewar J."/>
            <person name="Goldberg J."/>
            <person name="Griggs A."/>
            <person name="Gujja S."/>
            <person name="Hansen M."/>
            <person name="Howarth C."/>
            <person name="Imamovic A."/>
            <person name="Ireland A."/>
            <person name="Larimer J."/>
            <person name="McCowan C."/>
            <person name="Murphy C."/>
            <person name="Pearson M."/>
            <person name="Poon T.W."/>
            <person name="Priest M."/>
            <person name="Roberts A."/>
            <person name="Saif S."/>
            <person name="Shea T."/>
            <person name="Sisk P."/>
            <person name="Sykes S."/>
            <person name="Wortman J."/>
            <person name="Nusbaum C."/>
            <person name="Birren B."/>
        </authorList>
    </citation>
    <scope>NUCLEOTIDE SEQUENCE [LARGE SCALE GENOMIC DNA]</scope>
    <source>
        <strain evidence="4 5">F0403</strain>
    </source>
</reference>
<dbReference type="AlphaFoldDB" id="S3LSX1"/>
<dbReference type="InterPro" id="IPR027417">
    <property type="entry name" value="P-loop_NTPase"/>
</dbReference>
<gene>
    <name evidence="4" type="ORF">HMPREF1222_00449</name>
</gene>
<dbReference type="Gene3D" id="3.40.50.300">
    <property type="entry name" value="P-loop containing nucleotide triphosphate hydrolases"/>
    <property type="match status" value="1"/>
</dbReference>
<accession>S3LSX1</accession>
<dbReference type="PATRIC" id="fig|1125702.3.peg.469"/>
<feature type="domain" description="ABC transporter" evidence="3">
    <location>
        <begin position="20"/>
        <end position="63"/>
    </location>
</feature>
<keyword evidence="5" id="KW-1185">Reference proteome</keyword>
<sequence>MPTIRNVSKTYGRSAGKAVDNLSFKAKTGEVFGFLGSNGAGKTTIIKMITGVIAPGSIPVQPQQSVSALTIFYCNHGSF</sequence>
<dbReference type="GO" id="GO:0005319">
    <property type="term" value="F:lipid transporter activity"/>
    <property type="evidence" value="ECO:0007669"/>
    <property type="project" value="TreeGrafter"/>
</dbReference>
<comment type="caution">
    <text evidence="4">The sequence shown here is derived from an EMBL/GenBank/DDBJ whole genome shotgun (WGS) entry which is preliminary data.</text>
</comment>
<dbReference type="GO" id="GO:0016020">
    <property type="term" value="C:membrane"/>
    <property type="evidence" value="ECO:0007669"/>
    <property type="project" value="InterPro"/>
</dbReference>